<keyword evidence="6 9" id="KW-1133">Transmembrane helix</keyword>
<keyword evidence="4 9" id="KW-0812">Transmembrane</keyword>
<comment type="subcellular location">
    <subcellularLocation>
        <location evidence="1 9">Membrane</location>
        <topology evidence="1 9">Multi-pass membrane protein</topology>
    </subcellularLocation>
</comment>
<keyword evidence="10" id="KW-1185">Reference proteome</keyword>
<comment type="similarity">
    <text evidence="2 9">Belongs to the dicarboxylate/amino acid:cation symporter (DAACS) (TC 2.A.23) family.</text>
</comment>
<keyword evidence="5 9" id="KW-0769">Symport</keyword>
<feature type="transmembrane region" description="Helical" evidence="9">
    <location>
        <begin position="51"/>
        <end position="69"/>
    </location>
</feature>
<dbReference type="PRINTS" id="PR00173">
    <property type="entry name" value="EDTRNSPORT"/>
</dbReference>
<sequence>MASWLRRNLLLVLTMVSVLLGILLGFIGRLFNLTVQSIVLVSFPGEILMRMLKLMILPLIISSLISGLAQLDAKQSGRLGFLAIFYYVATTVIAVVTGILLVLTIHPGDPTIKHDIGEGTEAKTVSTLETFLDLLRYSPIGIMCLIAGKILEIDDLANMARMLAMYVMTVLLGLIIHALISLPILFFICTRKNPFTYMRGLLQAWVTALGTASRLHILSTFFHLLLLTIYFRNDSL</sequence>
<evidence type="ECO:0000256" key="2">
    <source>
        <dbReference type="ARBA" id="ARBA00006148"/>
    </source>
</evidence>
<accession>A0A0R3S705</accession>
<dbReference type="InterPro" id="IPR050746">
    <property type="entry name" value="DAACS"/>
</dbReference>
<dbReference type="WBParaSite" id="EEL_0001057701-mRNA-1">
    <property type="protein sequence ID" value="EEL_0001057701-mRNA-1"/>
    <property type="gene ID" value="EEL_0001057701"/>
</dbReference>
<dbReference type="Gene3D" id="1.10.3860.10">
    <property type="entry name" value="Sodium:dicarboxylate symporter"/>
    <property type="match status" value="2"/>
</dbReference>
<evidence type="ECO:0000256" key="5">
    <source>
        <dbReference type="ARBA" id="ARBA00022847"/>
    </source>
</evidence>
<dbReference type="PROSITE" id="PS00713">
    <property type="entry name" value="NA_DICARBOXYL_SYMP_1"/>
    <property type="match status" value="1"/>
</dbReference>
<dbReference type="PANTHER" id="PTHR11958">
    <property type="entry name" value="SODIUM/DICARBOXYLATE SYMPORTER-RELATED"/>
    <property type="match status" value="1"/>
</dbReference>
<dbReference type="InterPro" id="IPR036458">
    <property type="entry name" value="Na:dicarbo_symporter_sf"/>
</dbReference>
<dbReference type="GO" id="GO:0015175">
    <property type="term" value="F:neutral L-amino acid transmembrane transporter activity"/>
    <property type="evidence" value="ECO:0007669"/>
    <property type="project" value="TreeGrafter"/>
</dbReference>
<evidence type="ECO:0000256" key="8">
    <source>
        <dbReference type="ARBA" id="ARBA00023180"/>
    </source>
</evidence>
<evidence type="ECO:0000256" key="4">
    <source>
        <dbReference type="ARBA" id="ARBA00022692"/>
    </source>
</evidence>
<protein>
    <recommendedName>
        <fullName evidence="9">Amino acid transporter</fullName>
    </recommendedName>
</protein>
<evidence type="ECO:0000256" key="9">
    <source>
        <dbReference type="RuleBase" id="RU361216"/>
    </source>
</evidence>
<evidence type="ECO:0000256" key="7">
    <source>
        <dbReference type="ARBA" id="ARBA00023136"/>
    </source>
</evidence>
<feature type="transmembrane region" description="Helical" evidence="9">
    <location>
        <begin position="163"/>
        <end position="188"/>
    </location>
</feature>
<evidence type="ECO:0000256" key="6">
    <source>
        <dbReference type="ARBA" id="ARBA00022989"/>
    </source>
</evidence>
<keyword evidence="7 9" id="KW-0472">Membrane</keyword>
<feature type="transmembrane region" description="Helical" evidence="9">
    <location>
        <begin position="81"/>
        <end position="105"/>
    </location>
</feature>
<dbReference type="SUPFAM" id="SSF118215">
    <property type="entry name" value="Proton glutamate symport protein"/>
    <property type="match status" value="1"/>
</dbReference>
<dbReference type="GO" id="GO:0005313">
    <property type="term" value="F:L-glutamate transmembrane transporter activity"/>
    <property type="evidence" value="ECO:0007669"/>
    <property type="project" value="TreeGrafter"/>
</dbReference>
<keyword evidence="3 9" id="KW-0813">Transport</keyword>
<organism evidence="10 11">
    <name type="scientific">Elaeophora elaphi</name>
    <dbReference type="NCBI Taxonomy" id="1147741"/>
    <lineage>
        <taxon>Eukaryota</taxon>
        <taxon>Metazoa</taxon>
        <taxon>Ecdysozoa</taxon>
        <taxon>Nematoda</taxon>
        <taxon>Chromadorea</taxon>
        <taxon>Rhabditida</taxon>
        <taxon>Spirurina</taxon>
        <taxon>Spiruromorpha</taxon>
        <taxon>Filarioidea</taxon>
        <taxon>Onchocercidae</taxon>
        <taxon>Elaeophora</taxon>
    </lineage>
</organism>
<dbReference type="Proteomes" id="UP000050640">
    <property type="component" value="Unplaced"/>
</dbReference>
<evidence type="ECO:0000256" key="3">
    <source>
        <dbReference type="ARBA" id="ARBA00022448"/>
    </source>
</evidence>
<dbReference type="Pfam" id="PF00375">
    <property type="entry name" value="SDF"/>
    <property type="match status" value="2"/>
</dbReference>
<dbReference type="AlphaFoldDB" id="A0A0R3S705"/>
<dbReference type="PANTHER" id="PTHR11958:SF110">
    <property type="entry name" value="EXCITATORY AMINO ACID TRANSPORTER"/>
    <property type="match status" value="1"/>
</dbReference>
<name>A0A0R3S705_9BILA</name>
<reference evidence="11" key="1">
    <citation type="submission" date="2017-02" db="UniProtKB">
        <authorList>
            <consortium name="WormBaseParasite"/>
        </authorList>
    </citation>
    <scope>IDENTIFICATION</scope>
</reference>
<keyword evidence="8" id="KW-0325">Glycoprotein</keyword>
<dbReference type="InterPro" id="IPR018107">
    <property type="entry name" value="Na-dicarboxylate_symporter_CS"/>
</dbReference>
<dbReference type="GO" id="GO:0005886">
    <property type="term" value="C:plasma membrane"/>
    <property type="evidence" value="ECO:0007669"/>
    <property type="project" value="TreeGrafter"/>
</dbReference>
<dbReference type="GO" id="GO:0015501">
    <property type="term" value="F:glutamate:sodium symporter activity"/>
    <property type="evidence" value="ECO:0007669"/>
    <property type="project" value="TreeGrafter"/>
</dbReference>
<dbReference type="STRING" id="1147741.A0A0R3S705"/>
<evidence type="ECO:0000313" key="11">
    <source>
        <dbReference type="WBParaSite" id="EEL_0001057701-mRNA-1"/>
    </source>
</evidence>
<proteinExistence type="inferred from homology"/>
<evidence type="ECO:0000256" key="1">
    <source>
        <dbReference type="ARBA" id="ARBA00004141"/>
    </source>
</evidence>
<feature type="transmembrane region" description="Helical" evidence="9">
    <location>
        <begin position="9"/>
        <end position="31"/>
    </location>
</feature>
<dbReference type="InterPro" id="IPR001991">
    <property type="entry name" value="Na-dicarboxylate_symporter"/>
</dbReference>
<feature type="transmembrane region" description="Helical" evidence="9">
    <location>
        <begin position="208"/>
        <end position="231"/>
    </location>
</feature>
<evidence type="ECO:0000313" key="10">
    <source>
        <dbReference type="Proteomes" id="UP000050640"/>
    </source>
</evidence>